<dbReference type="PANTHER" id="PTHR46630">
    <property type="entry name" value="TETRATRICOPEPTIDE REPEAT PROTEIN 29"/>
    <property type="match status" value="1"/>
</dbReference>
<gene>
    <name evidence="8" type="ORF">TKK_001527</name>
</gene>
<evidence type="ECO:0000256" key="1">
    <source>
        <dbReference type="ARBA" id="ARBA00004496"/>
    </source>
</evidence>
<keyword evidence="4" id="KW-0802">TPR repeat</keyword>
<dbReference type="AlphaFoldDB" id="A0ABD2XLK5"/>
<comment type="caution">
    <text evidence="8">The sequence shown here is derived from an EMBL/GenBank/DDBJ whole genome shotgun (WGS) entry which is preliminary data.</text>
</comment>
<accession>A0ABD2XLK5</accession>
<dbReference type="SUPFAM" id="SSF48452">
    <property type="entry name" value="TPR-like"/>
    <property type="match status" value="1"/>
</dbReference>
<proteinExistence type="predicted"/>
<evidence type="ECO:0000256" key="6">
    <source>
        <dbReference type="ARBA" id="ARBA00044739"/>
    </source>
</evidence>
<dbReference type="Proteomes" id="UP001627154">
    <property type="component" value="Unassembled WGS sequence"/>
</dbReference>
<keyword evidence="3" id="KW-0677">Repeat</keyword>
<evidence type="ECO:0000256" key="7">
    <source>
        <dbReference type="SAM" id="MobiDB-lite"/>
    </source>
</evidence>
<evidence type="ECO:0000313" key="9">
    <source>
        <dbReference type="Proteomes" id="UP001627154"/>
    </source>
</evidence>
<comment type="subcellular location">
    <subcellularLocation>
        <location evidence="1">Cytoplasm</location>
    </subcellularLocation>
</comment>
<evidence type="ECO:0000313" key="8">
    <source>
        <dbReference type="EMBL" id="KAL3406142.1"/>
    </source>
</evidence>
<dbReference type="GO" id="GO:0005737">
    <property type="term" value="C:cytoplasm"/>
    <property type="evidence" value="ECO:0007669"/>
    <property type="project" value="UniProtKB-SubCell"/>
</dbReference>
<reference evidence="8 9" key="1">
    <citation type="journal article" date="2024" name="bioRxiv">
        <title>A reference genome for Trichogramma kaykai: A tiny desert-dwelling parasitoid wasp with competing sex-ratio distorters.</title>
        <authorList>
            <person name="Culotta J."/>
            <person name="Lindsey A.R."/>
        </authorList>
    </citation>
    <scope>NUCLEOTIDE SEQUENCE [LARGE SCALE GENOMIC DNA]</scope>
    <source>
        <strain evidence="8 9">KSX58</strain>
    </source>
</reference>
<keyword evidence="9" id="KW-1185">Reference proteome</keyword>
<dbReference type="Gene3D" id="1.25.40.10">
    <property type="entry name" value="Tetratricopeptide repeat domain"/>
    <property type="match status" value="1"/>
</dbReference>
<dbReference type="EMBL" id="JBJJXI010000019">
    <property type="protein sequence ID" value="KAL3406142.1"/>
    <property type="molecule type" value="Genomic_DNA"/>
</dbReference>
<keyword evidence="2" id="KW-0963">Cytoplasm</keyword>
<evidence type="ECO:0000256" key="3">
    <source>
        <dbReference type="ARBA" id="ARBA00022737"/>
    </source>
</evidence>
<protein>
    <recommendedName>
        <fullName evidence="5">Tetratricopeptide repeat protein 29</fullName>
    </recommendedName>
</protein>
<comment type="function">
    <text evidence="6">Axonemal protein which is implicated in axonemal and/or peri-axonemal structure assembly and regulates flagellum assembly and beating and therefore sperm motility.</text>
</comment>
<dbReference type="PANTHER" id="PTHR46630:SF1">
    <property type="entry name" value="TETRATRICOPEPTIDE REPEAT PROTEIN 29"/>
    <property type="match status" value="1"/>
</dbReference>
<dbReference type="InterPro" id="IPR011990">
    <property type="entry name" value="TPR-like_helical_dom_sf"/>
</dbReference>
<feature type="region of interest" description="Disordered" evidence="7">
    <location>
        <begin position="364"/>
        <end position="389"/>
    </location>
</feature>
<evidence type="ECO:0000256" key="5">
    <source>
        <dbReference type="ARBA" id="ARBA00040665"/>
    </source>
</evidence>
<organism evidence="8 9">
    <name type="scientific">Trichogramma kaykai</name>
    <dbReference type="NCBI Taxonomy" id="54128"/>
    <lineage>
        <taxon>Eukaryota</taxon>
        <taxon>Metazoa</taxon>
        <taxon>Ecdysozoa</taxon>
        <taxon>Arthropoda</taxon>
        <taxon>Hexapoda</taxon>
        <taxon>Insecta</taxon>
        <taxon>Pterygota</taxon>
        <taxon>Neoptera</taxon>
        <taxon>Endopterygota</taxon>
        <taxon>Hymenoptera</taxon>
        <taxon>Apocrita</taxon>
        <taxon>Proctotrupomorpha</taxon>
        <taxon>Chalcidoidea</taxon>
        <taxon>Trichogrammatidae</taxon>
        <taxon>Trichogramma</taxon>
    </lineage>
</organism>
<evidence type="ECO:0000256" key="4">
    <source>
        <dbReference type="ARBA" id="ARBA00022803"/>
    </source>
</evidence>
<evidence type="ECO:0000256" key="2">
    <source>
        <dbReference type="ARBA" id="ARBA00022490"/>
    </source>
</evidence>
<sequence length="389" mass="44802">MPYGQAIVLELLEQRAYDVAEFLTLMLNRDIELRNAEPQLREWTEPCLIVNKELIDRLRLAVLAFFSDFDSVKTTTMPLIALARAIEEDMSDQYWWIADVLYQCALSAALGQHDLEPDDEFVARLRYTYARFLHYKLKNPRAALEHARIAKMDSCNKSWTLYGADSDFERDSLFKESALLLHHVLLEVADQECDPDYAVKSCEAAIKNAHNVCNEFLESEAHYHLARKQLAAGRLDDAVKNFNVTLDILDQAKSSLNVCKFLCNVHENLAHIYKMKKDTKSFWRHLQELKNYATVFQQQHHLARAHLLAGEYYLTQDDAKEAIVYLEYAVGLFKRLNDKSETSRAEYFVSIAKIDQEFDQLQTGEEETWEDERVASTASGLDKADLGAN</sequence>
<name>A0ABD2XLK5_9HYME</name>
<dbReference type="InterPro" id="IPR051476">
    <property type="entry name" value="Bac_ResReg_Asp_Phosphatase"/>
</dbReference>